<protein>
    <submittedName>
        <fullName evidence="1">Uncharacterized protein</fullName>
    </submittedName>
</protein>
<dbReference type="Proteomes" id="UP000300142">
    <property type="component" value="Unassembled WGS sequence"/>
</dbReference>
<reference evidence="2" key="1">
    <citation type="submission" date="2019-02" db="EMBL/GenBank/DDBJ databases">
        <title>Draft genome sequence of Sphaerospermopsis reniformis NIES-1949.</title>
        <authorList>
            <person name="Yamaguchi H."/>
            <person name="Suzuki S."/>
            <person name="Kawachi M."/>
        </authorList>
    </citation>
    <scope>NUCLEOTIDE SEQUENCE [LARGE SCALE GENOMIC DNA]</scope>
    <source>
        <strain evidence="2">NIES-1949</strain>
    </source>
</reference>
<name>A0A479ZYQ4_9CYAN</name>
<accession>A0A479ZYQ4</accession>
<evidence type="ECO:0000313" key="1">
    <source>
        <dbReference type="EMBL" id="GCL36251.1"/>
    </source>
</evidence>
<proteinExistence type="predicted"/>
<gene>
    <name evidence="1" type="ORF">SR1949_13530</name>
</gene>
<organism evidence="1 2">
    <name type="scientific">Sphaerospermopsis reniformis</name>
    <dbReference type="NCBI Taxonomy" id="531300"/>
    <lineage>
        <taxon>Bacteria</taxon>
        <taxon>Bacillati</taxon>
        <taxon>Cyanobacteriota</taxon>
        <taxon>Cyanophyceae</taxon>
        <taxon>Nostocales</taxon>
        <taxon>Aphanizomenonaceae</taxon>
        <taxon>Sphaerospermopsis</taxon>
    </lineage>
</organism>
<dbReference type="EMBL" id="BJCE01000031">
    <property type="protein sequence ID" value="GCL36251.1"/>
    <property type="molecule type" value="Genomic_DNA"/>
</dbReference>
<sequence length="45" mass="5403">MVILWLFYGYFKVSVIDFDPLQSCVSSKYTEYCDYFITDECLQND</sequence>
<evidence type="ECO:0000313" key="2">
    <source>
        <dbReference type="Proteomes" id="UP000300142"/>
    </source>
</evidence>
<keyword evidence="2" id="KW-1185">Reference proteome</keyword>
<dbReference type="AlphaFoldDB" id="A0A479ZYQ4"/>
<comment type="caution">
    <text evidence="1">The sequence shown here is derived from an EMBL/GenBank/DDBJ whole genome shotgun (WGS) entry which is preliminary data.</text>
</comment>